<comment type="caution">
    <text evidence="1">The sequence shown here is derived from an EMBL/GenBank/DDBJ whole genome shotgun (WGS) entry which is preliminary data.</text>
</comment>
<dbReference type="Proteomes" id="UP000727993">
    <property type="component" value="Unassembled WGS sequence"/>
</dbReference>
<proteinExistence type="predicted"/>
<protein>
    <submittedName>
        <fullName evidence="1">Uncharacterized protein</fullName>
    </submittedName>
</protein>
<evidence type="ECO:0000313" key="2">
    <source>
        <dbReference type="Proteomes" id="UP000727993"/>
    </source>
</evidence>
<evidence type="ECO:0000313" key="1">
    <source>
        <dbReference type="EMBL" id="MBK9296775.1"/>
    </source>
</evidence>
<accession>A0A936TFM8</accession>
<name>A0A936TFM8_9ACTN</name>
<gene>
    <name evidence="1" type="ORF">IPN02_08015</name>
</gene>
<organism evidence="1 2">
    <name type="scientific">Candidatus Neomicrothrix subdominans</name>
    <dbReference type="NCBI Taxonomy" id="2954438"/>
    <lineage>
        <taxon>Bacteria</taxon>
        <taxon>Bacillati</taxon>
        <taxon>Actinomycetota</taxon>
        <taxon>Acidimicrobiia</taxon>
        <taxon>Acidimicrobiales</taxon>
        <taxon>Microthrixaceae</taxon>
        <taxon>Candidatus Neomicrothrix</taxon>
    </lineage>
</organism>
<dbReference type="EMBL" id="JADJZA010000005">
    <property type="protein sequence ID" value="MBK9296775.1"/>
    <property type="molecule type" value="Genomic_DNA"/>
</dbReference>
<dbReference type="AlphaFoldDB" id="A0A936TFM8"/>
<reference evidence="1 2" key="1">
    <citation type="submission" date="2020-10" db="EMBL/GenBank/DDBJ databases">
        <title>Connecting structure to function with the recovery of over 1000 high-quality activated sludge metagenome-assembled genomes encoding full-length rRNA genes using long-read sequencing.</title>
        <authorList>
            <person name="Singleton C.M."/>
            <person name="Petriglieri F."/>
            <person name="Kristensen J.M."/>
            <person name="Kirkegaard R.H."/>
            <person name="Michaelsen T.Y."/>
            <person name="Andersen M.H."/>
            <person name="Karst S.M."/>
            <person name="Dueholm M.S."/>
            <person name="Nielsen P.H."/>
            <person name="Albertsen M."/>
        </authorList>
    </citation>
    <scope>NUCLEOTIDE SEQUENCE [LARGE SCALE GENOMIC DNA]</scope>
    <source>
        <strain evidence="1">Lyne_18-Q3-R50-59_MAXAC.006</strain>
    </source>
</reference>
<sequence length="52" mass="5800">MRTVKHIIELVVSGDKATLSKLDRRELMAMLREVFRTAEGRRVAAEAMANAG</sequence>